<feature type="repeat" description="NHL" evidence="6">
    <location>
        <begin position="464"/>
        <end position="502"/>
    </location>
</feature>
<dbReference type="PANTHER" id="PTHR24104:SF47">
    <property type="entry name" value="E3 UBIQUITIN-PROTEIN LIGASE NHLRC1"/>
    <property type="match status" value="1"/>
</dbReference>
<evidence type="ECO:0000256" key="1">
    <source>
        <dbReference type="ARBA" id="ARBA00022723"/>
    </source>
</evidence>
<dbReference type="InterPro" id="IPR001258">
    <property type="entry name" value="NHL_repeat"/>
</dbReference>
<dbReference type="InterPro" id="IPR011042">
    <property type="entry name" value="6-blade_b-propeller_TolB-like"/>
</dbReference>
<evidence type="ECO:0000313" key="13">
    <source>
        <dbReference type="EMBL" id="CAF3757536.1"/>
    </source>
</evidence>
<evidence type="ECO:0000256" key="4">
    <source>
        <dbReference type="ARBA" id="ARBA00022833"/>
    </source>
</evidence>
<dbReference type="Proteomes" id="UP000663887">
    <property type="component" value="Unassembled WGS sequence"/>
</dbReference>
<evidence type="ECO:0000256" key="6">
    <source>
        <dbReference type="PROSITE-ProRule" id="PRU00504"/>
    </source>
</evidence>
<dbReference type="EMBL" id="CAJNRF010004640">
    <property type="protein sequence ID" value="CAF2062559.1"/>
    <property type="molecule type" value="Genomic_DNA"/>
</dbReference>
<name>A0A816D7C5_9BILA</name>
<keyword evidence="17" id="KW-1185">Reference proteome</keyword>
<dbReference type="SMART" id="SM00184">
    <property type="entry name" value="RING"/>
    <property type="match status" value="1"/>
</dbReference>
<gene>
    <name evidence="14" type="ORF">BYL167_LOCUS2435</name>
    <name evidence="8" type="ORF">CJN711_LOCUS26537</name>
    <name evidence="15" type="ORF">GIL414_LOCUS7230</name>
    <name evidence="9" type="ORF">KQP761_LOCUS26138</name>
    <name evidence="10" type="ORF">MBJ925_LOCUS2976</name>
    <name evidence="13" type="ORF">OVN521_LOCUS1494</name>
    <name evidence="11" type="ORF">WKI299_LOCUS12410</name>
    <name evidence="12" type="ORF">XDN619_LOCUS34111</name>
</gene>
<dbReference type="Gene3D" id="2.120.10.30">
    <property type="entry name" value="TolB, C-terminal domain"/>
    <property type="match status" value="2"/>
</dbReference>
<dbReference type="SUPFAM" id="SSF101898">
    <property type="entry name" value="NHL repeat"/>
    <property type="match status" value="1"/>
</dbReference>
<evidence type="ECO:0000313" key="16">
    <source>
        <dbReference type="Proteomes" id="UP000663834"/>
    </source>
</evidence>
<dbReference type="Proteomes" id="UP000663834">
    <property type="component" value="Unassembled WGS sequence"/>
</dbReference>
<dbReference type="InterPro" id="IPR027370">
    <property type="entry name" value="Znf-RING_euk"/>
</dbReference>
<comment type="caution">
    <text evidence="9">The sequence shown here is derived from an EMBL/GenBank/DDBJ whole genome shotgun (WGS) entry which is preliminary data.</text>
</comment>
<dbReference type="EMBL" id="CAJNRE010000184">
    <property type="protein sequence ID" value="CAF1923867.1"/>
    <property type="molecule type" value="Genomic_DNA"/>
</dbReference>
<dbReference type="Proteomes" id="UP000663856">
    <property type="component" value="Unassembled WGS sequence"/>
</dbReference>
<feature type="domain" description="RING-type" evidence="7">
    <location>
        <begin position="22"/>
        <end position="62"/>
    </location>
</feature>
<evidence type="ECO:0000256" key="2">
    <source>
        <dbReference type="ARBA" id="ARBA00022737"/>
    </source>
</evidence>
<dbReference type="Pfam" id="PF01436">
    <property type="entry name" value="NHL"/>
    <property type="match status" value="4"/>
</dbReference>
<dbReference type="GO" id="GO:0008270">
    <property type="term" value="F:zinc ion binding"/>
    <property type="evidence" value="ECO:0007669"/>
    <property type="project" value="UniProtKB-KW"/>
</dbReference>
<evidence type="ECO:0000313" key="11">
    <source>
        <dbReference type="EMBL" id="CAF2062559.1"/>
    </source>
</evidence>
<dbReference type="Pfam" id="PF13445">
    <property type="entry name" value="zf-RING_UBOX"/>
    <property type="match status" value="1"/>
</dbReference>
<organism evidence="9 16">
    <name type="scientific">Rotaria magnacalcarata</name>
    <dbReference type="NCBI Taxonomy" id="392030"/>
    <lineage>
        <taxon>Eukaryota</taxon>
        <taxon>Metazoa</taxon>
        <taxon>Spiralia</taxon>
        <taxon>Gnathifera</taxon>
        <taxon>Rotifera</taxon>
        <taxon>Eurotatoria</taxon>
        <taxon>Bdelloidea</taxon>
        <taxon>Philodinida</taxon>
        <taxon>Philodinidae</taxon>
        <taxon>Rotaria</taxon>
    </lineage>
</organism>
<protein>
    <recommendedName>
        <fullName evidence="7">RING-type domain-containing protein</fullName>
    </recommendedName>
</protein>
<feature type="repeat" description="NHL" evidence="6">
    <location>
        <begin position="506"/>
        <end position="550"/>
    </location>
</feature>
<dbReference type="GO" id="GO:0043161">
    <property type="term" value="P:proteasome-mediated ubiquitin-dependent protein catabolic process"/>
    <property type="evidence" value="ECO:0007669"/>
    <property type="project" value="TreeGrafter"/>
</dbReference>
<keyword evidence="1" id="KW-0479">Metal-binding</keyword>
<keyword evidence="2" id="KW-0677">Repeat</keyword>
<dbReference type="InterPro" id="IPR050952">
    <property type="entry name" value="TRIM-NHL_E3_ligases"/>
</dbReference>
<dbReference type="OrthoDB" id="342730at2759"/>
<dbReference type="Proteomes" id="UP000663866">
    <property type="component" value="Unassembled WGS sequence"/>
</dbReference>
<evidence type="ECO:0000313" key="15">
    <source>
        <dbReference type="EMBL" id="CAF3914293.1"/>
    </source>
</evidence>
<dbReference type="SUPFAM" id="SSF57850">
    <property type="entry name" value="RING/U-box"/>
    <property type="match status" value="1"/>
</dbReference>
<dbReference type="EMBL" id="CAJNRG010017456">
    <property type="protein sequence ID" value="CAF2227099.1"/>
    <property type="molecule type" value="Genomic_DNA"/>
</dbReference>
<dbReference type="PROSITE" id="PS51125">
    <property type="entry name" value="NHL"/>
    <property type="match status" value="5"/>
</dbReference>
<dbReference type="InterPro" id="IPR017907">
    <property type="entry name" value="Znf_RING_CS"/>
</dbReference>
<dbReference type="PANTHER" id="PTHR24104">
    <property type="entry name" value="E3 UBIQUITIN-PROTEIN LIGASE NHLRC1-RELATED"/>
    <property type="match status" value="1"/>
</dbReference>
<evidence type="ECO:0000259" key="7">
    <source>
        <dbReference type="PROSITE" id="PS50089"/>
    </source>
</evidence>
<sequence>MASNPEFRRVVNYTDLEALLECPLCLDRFDQPRLIPCGHTYCTKCLNELCAGSDTVICPQCRQQHDVPITGVTLFPRNLSYQQLLDIRTEQLVSTRQCQVCNKKHAFSDCLHCHKAVCLDCKQLHREELATLTDVLLDDLAKSSDLCKDALNMEVTTFLMHCDTIKKQITAYAKESIDLVKQQEKQLKNDLNQMIAQQLEASKKVLTQFEKNKEEIDHFVRSSKQKIEKKESILDEKYIEIQNIATKHLTTLQNVVTGLKNKRKDISFTPTRCRQDRLGDLNLITPTFSSDQRVSLPTTSDDNTNRQQLLPSSGVRQVGQWGNGPLEFWCPSGLAITRNNEHLIVVDSWNHRLQMLTIDGRHIRSTAGIKGRGFEELNNPRDVCIDTSNQSIILSDSGNHRLVIYDINNFQVQRTIGGNDSQINLHFPFGICCDDDNLLYVCDRGNNRIVVIRFNDGALVRQWGRKGTQQGEFDAPDFICCRQNILAVSDFNNHRIQVFSLNGQFLFTFGKLGSGDSGQFRYPRGVAIDDEGFFMVADWVNNRLQLFTPNGELSAIVSDKNSDSCNDELALLKVEFDRPIGLAVSSQGVVFVTEWGRSHRIIIY</sequence>
<dbReference type="Proteomes" id="UP000663855">
    <property type="component" value="Unassembled WGS sequence"/>
</dbReference>
<dbReference type="AlphaFoldDB" id="A0A816D7C5"/>
<dbReference type="EMBL" id="CAJNOV010012466">
    <property type="protein sequence ID" value="CAF1487887.1"/>
    <property type="molecule type" value="Genomic_DNA"/>
</dbReference>
<dbReference type="PROSITE" id="PS50089">
    <property type="entry name" value="ZF_RING_2"/>
    <property type="match status" value="1"/>
</dbReference>
<dbReference type="PROSITE" id="PS00518">
    <property type="entry name" value="ZF_RING_1"/>
    <property type="match status" value="1"/>
</dbReference>
<reference evidence="9" key="1">
    <citation type="submission" date="2021-02" db="EMBL/GenBank/DDBJ databases">
        <authorList>
            <person name="Nowell W R."/>
        </authorList>
    </citation>
    <scope>NUCLEOTIDE SEQUENCE</scope>
</reference>
<evidence type="ECO:0000256" key="5">
    <source>
        <dbReference type="PROSITE-ProRule" id="PRU00175"/>
    </source>
</evidence>
<dbReference type="EMBL" id="CAJOBG010000104">
    <property type="protein sequence ID" value="CAF3757536.1"/>
    <property type="molecule type" value="Genomic_DNA"/>
</dbReference>
<dbReference type="GO" id="GO:0061630">
    <property type="term" value="F:ubiquitin protein ligase activity"/>
    <property type="evidence" value="ECO:0007669"/>
    <property type="project" value="TreeGrafter"/>
</dbReference>
<keyword evidence="3 5" id="KW-0863">Zinc-finger</keyword>
<feature type="repeat" description="NHL" evidence="6">
    <location>
        <begin position="368"/>
        <end position="408"/>
    </location>
</feature>
<feature type="repeat" description="NHL" evidence="6">
    <location>
        <begin position="315"/>
        <end position="359"/>
    </location>
</feature>
<evidence type="ECO:0000313" key="12">
    <source>
        <dbReference type="EMBL" id="CAF2227099.1"/>
    </source>
</evidence>
<dbReference type="GO" id="GO:0000209">
    <property type="term" value="P:protein polyubiquitination"/>
    <property type="evidence" value="ECO:0007669"/>
    <property type="project" value="TreeGrafter"/>
</dbReference>
<dbReference type="Proteomes" id="UP000681967">
    <property type="component" value="Unassembled WGS sequence"/>
</dbReference>
<evidence type="ECO:0000313" key="8">
    <source>
        <dbReference type="EMBL" id="CAF1487887.1"/>
    </source>
</evidence>
<dbReference type="EMBL" id="CAJNOW010014175">
    <property type="protein sequence ID" value="CAF1630555.1"/>
    <property type="molecule type" value="Genomic_DNA"/>
</dbReference>
<dbReference type="EMBL" id="CAJOBJ010002174">
    <property type="protein sequence ID" value="CAF3914293.1"/>
    <property type="molecule type" value="Genomic_DNA"/>
</dbReference>
<proteinExistence type="predicted"/>
<dbReference type="Proteomes" id="UP000681720">
    <property type="component" value="Unassembled WGS sequence"/>
</dbReference>
<evidence type="ECO:0000313" key="9">
    <source>
        <dbReference type="EMBL" id="CAF1630555.1"/>
    </source>
</evidence>
<keyword evidence="4" id="KW-0862">Zinc</keyword>
<accession>A0A816D7C5</accession>
<evidence type="ECO:0000313" key="17">
    <source>
        <dbReference type="Proteomes" id="UP000663866"/>
    </source>
</evidence>
<dbReference type="Proteomes" id="UP000663824">
    <property type="component" value="Unassembled WGS sequence"/>
</dbReference>
<dbReference type="InterPro" id="IPR001841">
    <property type="entry name" value="Znf_RING"/>
</dbReference>
<evidence type="ECO:0000313" key="10">
    <source>
        <dbReference type="EMBL" id="CAF1923867.1"/>
    </source>
</evidence>
<evidence type="ECO:0000256" key="3">
    <source>
        <dbReference type="ARBA" id="ARBA00022771"/>
    </source>
</evidence>
<feature type="repeat" description="NHL" evidence="6">
    <location>
        <begin position="411"/>
        <end position="455"/>
    </location>
</feature>
<dbReference type="Gene3D" id="3.30.40.10">
    <property type="entry name" value="Zinc/RING finger domain, C3HC4 (zinc finger)"/>
    <property type="match status" value="1"/>
</dbReference>
<evidence type="ECO:0000313" key="14">
    <source>
        <dbReference type="EMBL" id="CAF3790726.1"/>
    </source>
</evidence>
<dbReference type="EMBL" id="CAJOBH010000424">
    <property type="protein sequence ID" value="CAF3790726.1"/>
    <property type="molecule type" value="Genomic_DNA"/>
</dbReference>
<dbReference type="InterPro" id="IPR013083">
    <property type="entry name" value="Znf_RING/FYVE/PHD"/>
</dbReference>